<dbReference type="EMBL" id="JAYMYJ010000155">
    <property type="protein sequence ID" value="MEB4593346.1"/>
    <property type="molecule type" value="Genomic_DNA"/>
</dbReference>
<dbReference type="NCBIfam" id="TIGR01189">
    <property type="entry name" value="ccmA"/>
    <property type="match status" value="1"/>
</dbReference>
<keyword evidence="9" id="KW-1185">Reference proteome</keyword>
<proteinExistence type="predicted"/>
<dbReference type="Pfam" id="PF00005">
    <property type="entry name" value="ABC_tran"/>
    <property type="match status" value="1"/>
</dbReference>
<dbReference type="Proteomes" id="UP001308005">
    <property type="component" value="Unassembled WGS sequence"/>
</dbReference>
<evidence type="ECO:0000313" key="9">
    <source>
        <dbReference type="Proteomes" id="UP001308005"/>
    </source>
</evidence>
<gene>
    <name evidence="8" type="primary">ccmA</name>
    <name evidence="8" type="ORF">VSS37_20380</name>
</gene>
<dbReference type="InterPro" id="IPR003439">
    <property type="entry name" value="ABC_transporter-like_ATP-bd"/>
</dbReference>
<dbReference type="PANTHER" id="PTHR43499">
    <property type="entry name" value="ABC TRANSPORTER I FAMILY MEMBER 1"/>
    <property type="match status" value="1"/>
</dbReference>
<evidence type="ECO:0000256" key="3">
    <source>
        <dbReference type="ARBA" id="ARBA00022748"/>
    </source>
</evidence>
<reference evidence="8 9" key="2">
    <citation type="submission" date="2024-01" db="EMBL/GenBank/DDBJ databases">
        <authorList>
            <person name="Xie X."/>
        </authorList>
    </citation>
    <scope>NUCLEOTIDE SEQUENCE [LARGE SCALE GENOMIC DNA]</scope>
    <source>
        <strain evidence="8">SCUT-1</strain>
    </source>
</reference>
<dbReference type="NCBIfam" id="NF010061">
    <property type="entry name" value="PRK13538.1"/>
    <property type="match status" value="1"/>
</dbReference>
<dbReference type="SUPFAM" id="SSF52540">
    <property type="entry name" value="P-loop containing nucleoside triphosphate hydrolases"/>
    <property type="match status" value="1"/>
</dbReference>
<dbReference type="PROSITE" id="PS50893">
    <property type="entry name" value="ABC_TRANSPORTER_2"/>
    <property type="match status" value="1"/>
</dbReference>
<dbReference type="InterPro" id="IPR005895">
    <property type="entry name" value="ABC_transptr_haem_export_CcmA"/>
</dbReference>
<accession>A0ABU6D3H1</accession>
<feature type="domain" description="ABC transporter" evidence="7">
    <location>
        <begin position="3"/>
        <end position="218"/>
    </location>
</feature>
<keyword evidence="5" id="KW-1278">Translocase</keyword>
<comment type="caution">
    <text evidence="8">The sequence shown here is derived from an EMBL/GenBank/DDBJ whole genome shotgun (WGS) entry which is preliminary data.</text>
</comment>
<keyword evidence="1" id="KW-0813">Transport</keyword>
<protein>
    <submittedName>
        <fullName evidence="8">Cytochrome c biogenesis heme-transporting ATPase CcmA</fullName>
    </submittedName>
</protein>
<dbReference type="PANTHER" id="PTHR43499:SF1">
    <property type="entry name" value="ABC TRANSPORTER I FAMILY MEMBER 1"/>
    <property type="match status" value="1"/>
</dbReference>
<evidence type="ECO:0000256" key="5">
    <source>
        <dbReference type="ARBA" id="ARBA00022967"/>
    </source>
</evidence>
<dbReference type="InterPro" id="IPR003593">
    <property type="entry name" value="AAA+_ATPase"/>
</dbReference>
<evidence type="ECO:0000256" key="6">
    <source>
        <dbReference type="ARBA" id="ARBA00023136"/>
    </source>
</evidence>
<keyword evidence="2" id="KW-0547">Nucleotide-binding</keyword>
<reference evidence="9" key="1">
    <citation type="submission" date="2023-07" db="EMBL/GenBank/DDBJ databases">
        <title>The carbon used by Thiothrix.</title>
        <authorList>
            <person name="Chen L."/>
        </authorList>
    </citation>
    <scope>NUCLEOTIDE SEQUENCE [LARGE SCALE GENOMIC DNA]</scope>
</reference>
<dbReference type="Gene3D" id="3.40.50.300">
    <property type="entry name" value="P-loop containing nucleotide triphosphate hydrolases"/>
    <property type="match status" value="1"/>
</dbReference>
<keyword evidence="3" id="KW-0201">Cytochrome c-type biogenesis</keyword>
<dbReference type="InterPro" id="IPR027417">
    <property type="entry name" value="P-loop_NTPase"/>
</dbReference>
<evidence type="ECO:0000313" key="8">
    <source>
        <dbReference type="EMBL" id="MEB4593346.1"/>
    </source>
</evidence>
<organism evidence="8 9">
    <name type="scientific">Candidatus Thiothrix phosphatis</name>
    <dbReference type="NCBI Taxonomy" id="3112415"/>
    <lineage>
        <taxon>Bacteria</taxon>
        <taxon>Pseudomonadati</taxon>
        <taxon>Pseudomonadota</taxon>
        <taxon>Gammaproteobacteria</taxon>
        <taxon>Thiotrichales</taxon>
        <taxon>Thiotrichaceae</taxon>
        <taxon>Thiothrix</taxon>
    </lineage>
</organism>
<evidence type="ECO:0000259" key="7">
    <source>
        <dbReference type="PROSITE" id="PS50893"/>
    </source>
</evidence>
<keyword evidence="4" id="KW-0067">ATP-binding</keyword>
<sequence length="218" mass="24300">MVLQARDLSCRRGERLLFGKVSFDLPEGGVLLVEGRNGCGKTTLLRTLASLRQPESGVLLWRGQALLRQLEEYRRDIVWLGHHNALKDDLNALENLHIASVLQHSTNCRADAAEAALAELGLYGYEDLPVRFLSQGQKRRVALAWLLLTPARLWILDEPFTALDAAAVAQLQSILRSHLHRGGLLALSAHQDVGLDGENLFHLRLDDPQYAAPVEDEY</sequence>
<dbReference type="SMART" id="SM00382">
    <property type="entry name" value="AAA"/>
    <property type="match status" value="1"/>
</dbReference>
<evidence type="ECO:0000256" key="1">
    <source>
        <dbReference type="ARBA" id="ARBA00022448"/>
    </source>
</evidence>
<name>A0ABU6D3H1_9GAMM</name>
<dbReference type="RefSeq" id="WP_324698190.1">
    <property type="nucleotide sequence ID" value="NZ_JAYMYJ010000155.1"/>
</dbReference>
<evidence type="ECO:0000256" key="4">
    <source>
        <dbReference type="ARBA" id="ARBA00022840"/>
    </source>
</evidence>
<keyword evidence="6" id="KW-0472">Membrane</keyword>
<evidence type="ECO:0000256" key="2">
    <source>
        <dbReference type="ARBA" id="ARBA00022741"/>
    </source>
</evidence>